<reference evidence="1" key="1">
    <citation type="journal article" date="2021" name="Proc. Natl. Acad. Sci. U.S.A.">
        <title>A Catalog of Tens of Thousands of Viruses from Human Metagenomes Reveals Hidden Associations with Chronic Diseases.</title>
        <authorList>
            <person name="Tisza M.J."/>
            <person name="Buck C.B."/>
        </authorList>
    </citation>
    <scope>NUCLEOTIDE SEQUENCE</scope>
    <source>
        <strain evidence="1">CttWj13</strain>
    </source>
</reference>
<dbReference type="GO" id="GO:0003690">
    <property type="term" value="F:double-stranded DNA binding"/>
    <property type="evidence" value="ECO:0007669"/>
    <property type="project" value="InterPro"/>
</dbReference>
<evidence type="ECO:0000313" key="1">
    <source>
        <dbReference type="EMBL" id="DAE23937.1"/>
    </source>
</evidence>
<accession>A0A8S5QYP2</accession>
<dbReference type="Gene3D" id="1.20.5.170">
    <property type="match status" value="1"/>
</dbReference>
<dbReference type="Pfam" id="PF07352">
    <property type="entry name" value="Phage_Mu_Gam"/>
    <property type="match status" value="1"/>
</dbReference>
<name>A0A8S5QYP2_9CAUD</name>
<evidence type="ECO:0008006" key="2">
    <source>
        <dbReference type="Google" id="ProtNLM"/>
    </source>
</evidence>
<dbReference type="SUPFAM" id="SSF161266">
    <property type="entry name" value="Gam-like"/>
    <property type="match status" value="1"/>
</dbReference>
<dbReference type="EMBL" id="BK015763">
    <property type="protein sequence ID" value="DAE23937.1"/>
    <property type="molecule type" value="Genomic_DNA"/>
</dbReference>
<dbReference type="InterPro" id="IPR009951">
    <property type="entry name" value="Host-nuc_inhib_Gam"/>
</dbReference>
<proteinExistence type="predicted"/>
<protein>
    <recommendedName>
        <fullName evidence="2">Host-nuclease inhibitor protein</fullName>
    </recommendedName>
</protein>
<organism evidence="1">
    <name type="scientific">Siphoviridae sp. cttWj13</name>
    <dbReference type="NCBI Taxonomy" id="2826494"/>
    <lineage>
        <taxon>Viruses</taxon>
        <taxon>Duplodnaviria</taxon>
        <taxon>Heunggongvirae</taxon>
        <taxon>Uroviricota</taxon>
        <taxon>Caudoviricetes</taxon>
    </lineage>
</organism>
<sequence length="170" mass="19062">MARRKVTCALQLENWQQADDALRQIGENRRDLAAIENAMNEHIADAKADAEAKGRPIKDHIAMLEQALREFATLHRADLGKAKSRTLTFGKVGFRQSTRLTLPRGAEKVKTIIEELLRRGMKECVVYPEPKIDKDALKKYSAGEIAEVGAKLEVEDVFGYDVDEEALGQQ</sequence>
<dbReference type="GO" id="GO:0042262">
    <property type="term" value="P:DNA protection"/>
    <property type="evidence" value="ECO:0007669"/>
    <property type="project" value="InterPro"/>
</dbReference>